<feature type="region of interest" description="Disordered" evidence="1">
    <location>
        <begin position="1"/>
        <end position="48"/>
    </location>
</feature>
<feature type="compositionally biased region" description="Polar residues" evidence="1">
    <location>
        <begin position="1"/>
        <end position="19"/>
    </location>
</feature>
<evidence type="ECO:0000256" key="1">
    <source>
        <dbReference type="SAM" id="MobiDB-lite"/>
    </source>
</evidence>
<gene>
    <name evidence="2" type="ORF">CAPTEDRAFT_205965</name>
</gene>
<accession>R7TIP0</accession>
<protein>
    <submittedName>
        <fullName evidence="2 3">Uncharacterized protein</fullName>
    </submittedName>
</protein>
<evidence type="ECO:0000313" key="2">
    <source>
        <dbReference type="EMBL" id="ELT91406.1"/>
    </source>
</evidence>
<evidence type="ECO:0000313" key="3">
    <source>
        <dbReference type="EnsemblMetazoa" id="CapteP205965"/>
    </source>
</evidence>
<reference evidence="2 4" key="2">
    <citation type="journal article" date="2013" name="Nature">
        <title>Insights into bilaterian evolution from three spiralian genomes.</title>
        <authorList>
            <person name="Simakov O."/>
            <person name="Marletaz F."/>
            <person name="Cho S.J."/>
            <person name="Edsinger-Gonzales E."/>
            <person name="Havlak P."/>
            <person name="Hellsten U."/>
            <person name="Kuo D.H."/>
            <person name="Larsson T."/>
            <person name="Lv J."/>
            <person name="Arendt D."/>
            <person name="Savage R."/>
            <person name="Osoegawa K."/>
            <person name="de Jong P."/>
            <person name="Grimwood J."/>
            <person name="Chapman J.A."/>
            <person name="Shapiro H."/>
            <person name="Aerts A."/>
            <person name="Otillar R.P."/>
            <person name="Terry A.Y."/>
            <person name="Boore J.L."/>
            <person name="Grigoriev I.V."/>
            <person name="Lindberg D.R."/>
            <person name="Seaver E.C."/>
            <person name="Weisblat D.A."/>
            <person name="Putnam N.H."/>
            <person name="Rokhsar D.S."/>
        </authorList>
    </citation>
    <scope>NUCLEOTIDE SEQUENCE</scope>
    <source>
        <strain evidence="2 4">I ESC-2004</strain>
    </source>
</reference>
<sequence length="168" mass="18718">MDTATSNNISTEPTDSTIVENEDEGLSSEGTDDNQTHTELTDENLYDTPSQDALKEGRFVLVRYEISKTSTKHFAGILTKDITDKGSLHVKFINVKVGKGTLSFVFPEKEDCDEVDLGDIVALLPDLTPSGGISRAAKRYRTHYYRMVSMAPDLHLRLNHFIVNGAFY</sequence>
<dbReference type="EMBL" id="AMQN01013824">
    <property type="status" value="NOT_ANNOTATED_CDS"/>
    <property type="molecule type" value="Genomic_DNA"/>
</dbReference>
<feature type="compositionally biased region" description="Acidic residues" evidence="1">
    <location>
        <begin position="20"/>
        <end position="32"/>
    </location>
</feature>
<dbReference type="EMBL" id="KB310521">
    <property type="protein sequence ID" value="ELT91406.1"/>
    <property type="molecule type" value="Genomic_DNA"/>
</dbReference>
<organism evidence="2">
    <name type="scientific">Capitella teleta</name>
    <name type="common">Polychaete worm</name>
    <dbReference type="NCBI Taxonomy" id="283909"/>
    <lineage>
        <taxon>Eukaryota</taxon>
        <taxon>Metazoa</taxon>
        <taxon>Spiralia</taxon>
        <taxon>Lophotrochozoa</taxon>
        <taxon>Annelida</taxon>
        <taxon>Polychaeta</taxon>
        <taxon>Sedentaria</taxon>
        <taxon>Scolecida</taxon>
        <taxon>Capitellidae</taxon>
        <taxon>Capitella</taxon>
    </lineage>
</organism>
<name>R7TIP0_CAPTE</name>
<proteinExistence type="predicted"/>
<dbReference type="OrthoDB" id="6723181at2759"/>
<dbReference type="AlphaFoldDB" id="R7TIP0"/>
<dbReference type="Proteomes" id="UP000014760">
    <property type="component" value="Unassembled WGS sequence"/>
</dbReference>
<evidence type="ECO:0000313" key="4">
    <source>
        <dbReference type="Proteomes" id="UP000014760"/>
    </source>
</evidence>
<reference evidence="4" key="1">
    <citation type="submission" date="2012-12" db="EMBL/GenBank/DDBJ databases">
        <authorList>
            <person name="Hellsten U."/>
            <person name="Grimwood J."/>
            <person name="Chapman J.A."/>
            <person name="Shapiro H."/>
            <person name="Aerts A."/>
            <person name="Otillar R.P."/>
            <person name="Terry A.Y."/>
            <person name="Boore J.L."/>
            <person name="Simakov O."/>
            <person name="Marletaz F."/>
            <person name="Cho S.-J."/>
            <person name="Edsinger-Gonzales E."/>
            <person name="Havlak P."/>
            <person name="Kuo D.-H."/>
            <person name="Larsson T."/>
            <person name="Lv J."/>
            <person name="Arendt D."/>
            <person name="Savage R."/>
            <person name="Osoegawa K."/>
            <person name="de Jong P."/>
            <person name="Lindberg D.R."/>
            <person name="Seaver E.C."/>
            <person name="Weisblat D.A."/>
            <person name="Putnam N.H."/>
            <person name="Grigoriev I.V."/>
            <person name="Rokhsar D.S."/>
        </authorList>
    </citation>
    <scope>NUCLEOTIDE SEQUENCE</scope>
    <source>
        <strain evidence="4">I ESC-2004</strain>
    </source>
</reference>
<dbReference type="HOGENOM" id="CLU_1588086_0_0_1"/>
<keyword evidence="4" id="KW-1185">Reference proteome</keyword>
<reference evidence="3" key="3">
    <citation type="submission" date="2015-06" db="UniProtKB">
        <authorList>
            <consortium name="EnsemblMetazoa"/>
        </authorList>
    </citation>
    <scope>IDENTIFICATION</scope>
</reference>
<dbReference type="EnsemblMetazoa" id="CapteT205965">
    <property type="protein sequence ID" value="CapteP205965"/>
    <property type="gene ID" value="CapteG205965"/>
</dbReference>